<dbReference type="AlphaFoldDB" id="A0A1Q5Q6I8"/>
<keyword evidence="3" id="KW-1185">Reference proteome</keyword>
<evidence type="ECO:0008006" key="4">
    <source>
        <dbReference type="Google" id="ProtNLM"/>
    </source>
</evidence>
<dbReference type="InterPro" id="IPR009959">
    <property type="entry name" value="Cyclase_SnoaL-like"/>
</dbReference>
<dbReference type="STRING" id="1441469.A0A1Q5Q6I8"/>
<proteinExistence type="predicted"/>
<sequence length="400" mass="44321">MTALPTPTLVDLTPSVRLVHPLSRRGHGPGLIVLSSDESGAGVQLDDGVPSPLMKWAEEGYAVVEIGANAEPENALSTALTALASCESCAPKEKVGIVAYDPESWSKCEPFVAKHPEIVGVVAYANAATPITESSIPMLQHLAGAAATKPTSSSGAIKLYHYPETEAYLFATPFQKTFNYSSEAISHSRNLAFLKPLMNGPYFDLEAIWDEHTYYEFDTRSVADTMSTMVQEPYVNHIPTLTGGIGRERLSYFYANHFVFQNPKDTEIELISRTIGIDRVIDEFIYKFTHDMQIDWLLPGIPPTGRKAELPFTAVVNIRGDRLYHEHIAWDQTTALIQLGLMPEYLPWPYPMPDGSRVPEGKRAEYRVPGAGRETAQKMRDRNGPPSNRMFEHGLRVVDA</sequence>
<dbReference type="Gene3D" id="3.10.450.50">
    <property type="match status" value="1"/>
</dbReference>
<evidence type="ECO:0000313" key="3">
    <source>
        <dbReference type="Proteomes" id="UP000214365"/>
    </source>
</evidence>
<organism evidence="2 3">
    <name type="scientific">Talaromyces atroroseus</name>
    <dbReference type="NCBI Taxonomy" id="1441469"/>
    <lineage>
        <taxon>Eukaryota</taxon>
        <taxon>Fungi</taxon>
        <taxon>Dikarya</taxon>
        <taxon>Ascomycota</taxon>
        <taxon>Pezizomycotina</taxon>
        <taxon>Eurotiomycetes</taxon>
        <taxon>Eurotiomycetidae</taxon>
        <taxon>Eurotiales</taxon>
        <taxon>Trichocomaceae</taxon>
        <taxon>Talaromyces</taxon>
        <taxon>Talaromyces sect. Trachyspermi</taxon>
    </lineage>
</organism>
<gene>
    <name evidence="2" type="ORF">UA08_09280</name>
</gene>
<accession>A0A1Q5Q6I8</accession>
<dbReference type="PANTHER" id="PTHR38436">
    <property type="entry name" value="POLYKETIDE CYCLASE SNOAL-LIKE DOMAIN"/>
    <property type="match status" value="1"/>
</dbReference>
<evidence type="ECO:0000313" key="2">
    <source>
        <dbReference type="EMBL" id="OKL55459.1"/>
    </source>
</evidence>
<dbReference type="EMBL" id="LFMY01000021">
    <property type="protein sequence ID" value="OKL55459.1"/>
    <property type="molecule type" value="Genomic_DNA"/>
</dbReference>
<comment type="caution">
    <text evidence="2">The sequence shown here is derived from an EMBL/GenBank/DDBJ whole genome shotgun (WGS) entry which is preliminary data.</text>
</comment>
<dbReference type="SUPFAM" id="SSF54427">
    <property type="entry name" value="NTF2-like"/>
    <property type="match status" value="1"/>
</dbReference>
<dbReference type="InterPro" id="IPR032710">
    <property type="entry name" value="NTF2-like_dom_sf"/>
</dbReference>
<dbReference type="GeneID" id="31009036"/>
<dbReference type="GO" id="GO:0030638">
    <property type="term" value="P:polyketide metabolic process"/>
    <property type="evidence" value="ECO:0007669"/>
    <property type="project" value="InterPro"/>
</dbReference>
<dbReference type="OrthoDB" id="5440at2759"/>
<evidence type="ECO:0000256" key="1">
    <source>
        <dbReference type="SAM" id="MobiDB-lite"/>
    </source>
</evidence>
<dbReference type="Proteomes" id="UP000214365">
    <property type="component" value="Unassembled WGS sequence"/>
</dbReference>
<reference evidence="2 3" key="1">
    <citation type="submission" date="2015-06" db="EMBL/GenBank/DDBJ databases">
        <title>Talaromyces atroroseus IBT 11181 draft genome.</title>
        <authorList>
            <person name="Rasmussen K.B."/>
            <person name="Rasmussen S."/>
            <person name="Petersen B."/>
            <person name="Sicheritz-Ponten T."/>
            <person name="Mortensen U.H."/>
            <person name="Thrane U."/>
        </authorList>
    </citation>
    <scope>NUCLEOTIDE SEQUENCE [LARGE SCALE GENOMIC DNA]</scope>
    <source>
        <strain evidence="2 3">IBT 11181</strain>
    </source>
</reference>
<name>A0A1Q5Q6I8_TALAT</name>
<feature type="region of interest" description="Disordered" evidence="1">
    <location>
        <begin position="371"/>
        <end position="390"/>
    </location>
</feature>
<protein>
    <recommendedName>
        <fullName evidence="4">SnoaL-like domain-containing protein</fullName>
    </recommendedName>
</protein>
<dbReference type="RefSeq" id="XP_020115580.1">
    <property type="nucleotide sequence ID" value="XM_020265206.1"/>
</dbReference>
<dbReference type="PANTHER" id="PTHR38436:SF3">
    <property type="entry name" value="CARBOXYMETHYLENEBUTENOLIDASE-RELATED"/>
    <property type="match status" value="1"/>
</dbReference>